<gene>
    <name evidence="12" type="ORF">ACG0Z3_00980</name>
</gene>
<evidence type="ECO:0000256" key="7">
    <source>
        <dbReference type="ARBA" id="ARBA00023049"/>
    </source>
</evidence>
<evidence type="ECO:0000256" key="1">
    <source>
        <dbReference type="ARBA" id="ARBA00001947"/>
    </source>
</evidence>
<keyword evidence="3" id="KW-0645">Protease</keyword>
<dbReference type="Gene3D" id="3.30.830.10">
    <property type="entry name" value="Metalloenzyme, LuxS/M16 peptidase-like"/>
    <property type="match status" value="4"/>
</dbReference>
<evidence type="ECO:0000313" key="13">
    <source>
        <dbReference type="Proteomes" id="UP001606301"/>
    </source>
</evidence>
<keyword evidence="9" id="KW-0732">Signal</keyword>
<feature type="chain" id="PRO_5046441503" evidence="9">
    <location>
        <begin position="33"/>
        <end position="959"/>
    </location>
</feature>
<evidence type="ECO:0000259" key="10">
    <source>
        <dbReference type="Pfam" id="PF00675"/>
    </source>
</evidence>
<comment type="similarity">
    <text evidence="2 8">Belongs to the peptidase M16 family.</text>
</comment>
<name>A0ABW7FC18_9BURK</name>
<evidence type="ECO:0000256" key="2">
    <source>
        <dbReference type="ARBA" id="ARBA00007261"/>
    </source>
</evidence>
<dbReference type="Pfam" id="PF05193">
    <property type="entry name" value="Peptidase_M16_C"/>
    <property type="match status" value="2"/>
</dbReference>
<feature type="domain" description="Peptidase M16 C-terminal" evidence="11">
    <location>
        <begin position="235"/>
        <end position="411"/>
    </location>
</feature>
<evidence type="ECO:0000256" key="8">
    <source>
        <dbReference type="RuleBase" id="RU004447"/>
    </source>
</evidence>
<evidence type="ECO:0000256" key="5">
    <source>
        <dbReference type="ARBA" id="ARBA00022801"/>
    </source>
</evidence>
<dbReference type="SUPFAM" id="SSF63411">
    <property type="entry name" value="LuxS/MPP-like metallohydrolase"/>
    <property type="match status" value="4"/>
</dbReference>
<feature type="domain" description="Peptidase M16 C-terminal" evidence="11">
    <location>
        <begin position="730"/>
        <end position="887"/>
    </location>
</feature>
<sequence>MNETARPQALRCRSLVLAAALALALPVPFVRAAGAVAAPAAALADTGPRWGFELSHRTPDPAVRFGRLPNGLRYALQHNETPKDGVAMRLRIGSGALQERDEERGLSHFLEHMAFRGSAFVPDGEVVRKLERQGLRFGADTNASTGLDQTIYHFNFPKADAAALETGLMLFREIGDRLTLDPQLIEQEKGVILAEERVRDVPMRRAALAQAQQQLEGTRVAQRLPMGRTETVQAATAERLRRYYTANYRPDNATLIVVGNIDVDAVERQIREHFADWRNATPPDAPDLGVATPTRPVVEYVAADAPGALTLSWLLPLDVRPHTPAVSREFLVQGLAVSALNQRLSDRAQQPGSPLLGAVASVQASVYGVTGLAQLSVRAQPGRWTDALDAAVAELRQLLAHGVTAADMQRLLPGLRSQMQTRLAQEPTRPHAAIADRLLNAVHPQVPYLSAQQALAETEPLLVTLQPEELTAALQRCFGGAGPLLFRSDKSGAFGVEKVAQRLTEAMTRPIAEPALAAVADWPYTDFGPPSAIVTRAQDAELGTTHVQFANGTRLVIKSSSVHKDRVDVRVQLGQGRAGIAAKDWHAIWALGYALPMGGTAQRSAAEIRQWRQRSGQRTELSAGVGQHAFTLSGTTRPADLMSQLQLLAAHVREPGFRPEFGEKLAALGGSQVASLEDQPAAVHAREVARVMNRGDARLGLSPRAADVRATRADQLPALLKPALDSAPDIVIVGDVTAEAAIAAVQATFGAGDERPRLPRAVLKADPVAGGGAPYVVTHRGRADQAVLGWYWAMPDHWADPALAYTGQVAGALLRARLTDSVRARLGLTYSPLAGGFASMDVPGAGRFFVSLELAPEKFDAVRDWLRAQLQELASQPVSADELQRALQPRLESALKEPENPAYWVNWLARIQADPRMKAAMQDEVAGLRAVTAASVQAYFRDHIAARAPVEVLARAAGS</sequence>
<evidence type="ECO:0000256" key="6">
    <source>
        <dbReference type="ARBA" id="ARBA00022833"/>
    </source>
</evidence>
<evidence type="ECO:0000313" key="12">
    <source>
        <dbReference type="EMBL" id="MFG6439246.1"/>
    </source>
</evidence>
<dbReference type="PANTHER" id="PTHR43690:SF17">
    <property type="entry name" value="PROTEIN YHJJ"/>
    <property type="match status" value="1"/>
</dbReference>
<accession>A0ABW7FC18</accession>
<keyword evidence="7" id="KW-0482">Metalloprotease</keyword>
<dbReference type="InterPro" id="IPR011249">
    <property type="entry name" value="Metalloenz_LuxS/M16"/>
</dbReference>
<feature type="signal peptide" evidence="9">
    <location>
        <begin position="1"/>
        <end position="32"/>
    </location>
</feature>
<keyword evidence="4" id="KW-0479">Metal-binding</keyword>
<keyword evidence="13" id="KW-1185">Reference proteome</keyword>
<dbReference type="Pfam" id="PF00675">
    <property type="entry name" value="Peptidase_M16"/>
    <property type="match status" value="1"/>
</dbReference>
<dbReference type="PROSITE" id="PS00143">
    <property type="entry name" value="INSULINASE"/>
    <property type="match status" value="1"/>
</dbReference>
<dbReference type="InterPro" id="IPR011765">
    <property type="entry name" value="Pept_M16_N"/>
</dbReference>
<keyword evidence="6" id="KW-0862">Zinc</keyword>
<comment type="caution">
    <text evidence="12">The sequence shown here is derived from an EMBL/GenBank/DDBJ whole genome shotgun (WGS) entry which is preliminary data.</text>
</comment>
<protein>
    <submittedName>
        <fullName evidence="12">M16 family metallopeptidase</fullName>
    </submittedName>
</protein>
<evidence type="ECO:0000256" key="9">
    <source>
        <dbReference type="SAM" id="SignalP"/>
    </source>
</evidence>
<dbReference type="InterPro" id="IPR050626">
    <property type="entry name" value="Peptidase_M16"/>
</dbReference>
<dbReference type="InterPro" id="IPR001431">
    <property type="entry name" value="Pept_M16_Zn_BS"/>
</dbReference>
<comment type="cofactor">
    <cofactor evidence="1">
        <name>Zn(2+)</name>
        <dbReference type="ChEBI" id="CHEBI:29105"/>
    </cofactor>
</comment>
<dbReference type="PANTHER" id="PTHR43690">
    <property type="entry name" value="NARDILYSIN"/>
    <property type="match status" value="1"/>
</dbReference>
<keyword evidence="5" id="KW-0378">Hydrolase</keyword>
<evidence type="ECO:0000256" key="4">
    <source>
        <dbReference type="ARBA" id="ARBA00022723"/>
    </source>
</evidence>
<organism evidence="12 13">
    <name type="scientific">Pelomonas margarita</name>
    <dbReference type="NCBI Taxonomy" id="3299031"/>
    <lineage>
        <taxon>Bacteria</taxon>
        <taxon>Pseudomonadati</taxon>
        <taxon>Pseudomonadota</taxon>
        <taxon>Betaproteobacteria</taxon>
        <taxon>Burkholderiales</taxon>
        <taxon>Sphaerotilaceae</taxon>
        <taxon>Roseateles</taxon>
    </lineage>
</organism>
<evidence type="ECO:0000256" key="3">
    <source>
        <dbReference type="ARBA" id="ARBA00022670"/>
    </source>
</evidence>
<dbReference type="EMBL" id="JBIGHW010000001">
    <property type="protein sequence ID" value="MFG6439246.1"/>
    <property type="molecule type" value="Genomic_DNA"/>
</dbReference>
<dbReference type="RefSeq" id="WP_394394562.1">
    <property type="nucleotide sequence ID" value="NZ_JBIGHW010000001.1"/>
</dbReference>
<reference evidence="12 13" key="1">
    <citation type="submission" date="2024-08" db="EMBL/GenBank/DDBJ databases">
        <authorList>
            <person name="Lu H."/>
        </authorList>
    </citation>
    <scope>NUCLEOTIDE SEQUENCE [LARGE SCALE GENOMIC DNA]</scope>
    <source>
        <strain evidence="12 13">LKC17W</strain>
    </source>
</reference>
<dbReference type="Proteomes" id="UP001606301">
    <property type="component" value="Unassembled WGS sequence"/>
</dbReference>
<feature type="domain" description="Peptidase M16 N-terminal" evidence="10">
    <location>
        <begin position="78"/>
        <end position="196"/>
    </location>
</feature>
<dbReference type="InterPro" id="IPR007863">
    <property type="entry name" value="Peptidase_M16_C"/>
</dbReference>
<proteinExistence type="inferred from homology"/>
<evidence type="ECO:0000259" key="11">
    <source>
        <dbReference type="Pfam" id="PF05193"/>
    </source>
</evidence>